<protein>
    <submittedName>
        <fullName evidence="3">ATP-binding protein</fullName>
    </submittedName>
</protein>
<keyword evidence="3" id="KW-0547">Nucleotide-binding</keyword>
<evidence type="ECO:0000313" key="3">
    <source>
        <dbReference type="EMBL" id="RYU15554.1"/>
    </source>
</evidence>
<name>A0A4Q5JA99_9ACTN</name>
<keyword evidence="3" id="KW-0067">ATP-binding</keyword>
<dbReference type="InterPro" id="IPR003594">
    <property type="entry name" value="HATPase_dom"/>
</dbReference>
<comment type="caution">
    <text evidence="3">The sequence shown here is derived from an EMBL/GenBank/DDBJ whole genome shotgun (WGS) entry which is preliminary data.</text>
</comment>
<evidence type="ECO:0000313" key="4">
    <source>
        <dbReference type="Proteomes" id="UP000291189"/>
    </source>
</evidence>
<proteinExistence type="predicted"/>
<gene>
    <name evidence="3" type="ORF">ETU37_00070</name>
</gene>
<dbReference type="InterPro" id="IPR036890">
    <property type="entry name" value="HATPase_C_sf"/>
</dbReference>
<dbReference type="CDD" id="cd16936">
    <property type="entry name" value="HATPase_RsbW-like"/>
    <property type="match status" value="1"/>
</dbReference>
<organism evidence="3 4">
    <name type="scientific">Nocardioides iriomotensis</name>
    <dbReference type="NCBI Taxonomy" id="715784"/>
    <lineage>
        <taxon>Bacteria</taxon>
        <taxon>Bacillati</taxon>
        <taxon>Actinomycetota</taxon>
        <taxon>Actinomycetes</taxon>
        <taxon>Propionibacteriales</taxon>
        <taxon>Nocardioidaceae</taxon>
        <taxon>Nocardioides</taxon>
    </lineage>
</organism>
<dbReference type="PANTHER" id="PTHR35526">
    <property type="entry name" value="ANTI-SIGMA-F FACTOR RSBW-RELATED"/>
    <property type="match status" value="1"/>
</dbReference>
<dbReference type="PANTHER" id="PTHR35526:SF3">
    <property type="entry name" value="ANTI-SIGMA-F FACTOR RSBW"/>
    <property type="match status" value="1"/>
</dbReference>
<evidence type="ECO:0000259" key="2">
    <source>
        <dbReference type="Pfam" id="PF13581"/>
    </source>
</evidence>
<dbReference type="SUPFAM" id="SSF55874">
    <property type="entry name" value="ATPase domain of HSP90 chaperone/DNA topoisomerase II/histidine kinase"/>
    <property type="match status" value="1"/>
</dbReference>
<dbReference type="GO" id="GO:0004674">
    <property type="term" value="F:protein serine/threonine kinase activity"/>
    <property type="evidence" value="ECO:0007669"/>
    <property type="project" value="UniProtKB-KW"/>
</dbReference>
<sequence length="154" mass="17041">MSWQSPSHLPPSRRPGHDLVEERLAVTAQHVELQYELESVRRARALVTTACAHLPRDVTDVVRLVVSELVANAVMHGLPEIVLLYEIGPDLVRVEVTDGHPQPPRQLRASLSALDGRGLLIVNALSRRWGVVRLDDGKTVWCDIPVRETAGVIS</sequence>
<keyword evidence="1" id="KW-0723">Serine/threonine-protein kinase</keyword>
<dbReference type="OrthoDB" id="4251531at2"/>
<dbReference type="AlphaFoldDB" id="A0A4Q5JA99"/>
<dbReference type="Pfam" id="PF13581">
    <property type="entry name" value="HATPase_c_2"/>
    <property type="match status" value="1"/>
</dbReference>
<evidence type="ECO:0000256" key="1">
    <source>
        <dbReference type="ARBA" id="ARBA00022527"/>
    </source>
</evidence>
<reference evidence="3 4" key="1">
    <citation type="submission" date="2019-01" db="EMBL/GenBank/DDBJ databases">
        <title>Nocardioides guangzhouensis sp. nov., an actinobacterium isolated from soil.</title>
        <authorList>
            <person name="Fu Y."/>
            <person name="Cai Y."/>
            <person name="Lin Z."/>
            <person name="Chen P."/>
        </authorList>
    </citation>
    <scope>NUCLEOTIDE SEQUENCE [LARGE SCALE GENOMIC DNA]</scope>
    <source>
        <strain evidence="3 4">NBRC 105384</strain>
    </source>
</reference>
<dbReference type="Gene3D" id="3.30.565.10">
    <property type="entry name" value="Histidine kinase-like ATPase, C-terminal domain"/>
    <property type="match status" value="1"/>
</dbReference>
<dbReference type="EMBL" id="SDPU01000001">
    <property type="protein sequence ID" value="RYU15554.1"/>
    <property type="molecule type" value="Genomic_DNA"/>
</dbReference>
<keyword evidence="1" id="KW-0808">Transferase</keyword>
<feature type="domain" description="Histidine kinase/HSP90-like ATPase" evidence="2">
    <location>
        <begin position="36"/>
        <end position="141"/>
    </location>
</feature>
<dbReference type="GO" id="GO:0005524">
    <property type="term" value="F:ATP binding"/>
    <property type="evidence" value="ECO:0007669"/>
    <property type="project" value="UniProtKB-KW"/>
</dbReference>
<keyword evidence="4" id="KW-1185">Reference proteome</keyword>
<dbReference type="Proteomes" id="UP000291189">
    <property type="component" value="Unassembled WGS sequence"/>
</dbReference>
<dbReference type="InterPro" id="IPR050267">
    <property type="entry name" value="Anti-sigma-factor_SerPK"/>
</dbReference>
<accession>A0A4Q5JA99</accession>
<keyword evidence="1" id="KW-0418">Kinase</keyword>